<feature type="domain" description="BPTI/Kunitz inhibitor" evidence="2">
    <location>
        <begin position="20"/>
        <end position="73"/>
    </location>
</feature>
<feature type="domain" description="BPTI/Kunitz inhibitor" evidence="2">
    <location>
        <begin position="127"/>
        <end position="180"/>
    </location>
</feature>
<evidence type="ECO:0000313" key="3">
    <source>
        <dbReference type="EMBL" id="CAI5448083.1"/>
    </source>
</evidence>
<evidence type="ECO:0000313" key="4">
    <source>
        <dbReference type="Proteomes" id="UP001152747"/>
    </source>
</evidence>
<dbReference type="AlphaFoldDB" id="A0A9P1IM03"/>
<feature type="signal peptide" evidence="1">
    <location>
        <begin position="1"/>
        <end position="18"/>
    </location>
</feature>
<dbReference type="PRINTS" id="PR00759">
    <property type="entry name" value="BASICPTASE"/>
</dbReference>
<feature type="chain" id="PRO_5040375050" description="BPTI/Kunitz inhibitor domain-containing protein" evidence="1">
    <location>
        <begin position="19"/>
        <end position="181"/>
    </location>
</feature>
<comment type="caution">
    <text evidence="3">The sequence shown here is derived from an EMBL/GenBank/DDBJ whole genome shotgun (WGS) entry which is preliminary data.</text>
</comment>
<dbReference type="InterPro" id="IPR020901">
    <property type="entry name" value="Prtase_inh_Kunz-CS"/>
</dbReference>
<dbReference type="PROSITE" id="PS00280">
    <property type="entry name" value="BPTI_KUNITZ_1"/>
    <property type="match status" value="1"/>
</dbReference>
<proteinExistence type="predicted"/>
<dbReference type="CDD" id="cd00109">
    <property type="entry name" value="Kunitz-type"/>
    <property type="match status" value="2"/>
</dbReference>
<dbReference type="PROSITE" id="PS50279">
    <property type="entry name" value="BPTI_KUNITZ_2"/>
    <property type="match status" value="2"/>
</dbReference>
<dbReference type="OrthoDB" id="5950222at2759"/>
<dbReference type="PANTHER" id="PTHR46339">
    <property type="entry name" value="PROTEIN CBG15282-RELATED"/>
    <property type="match status" value="1"/>
</dbReference>
<dbReference type="Pfam" id="PF00014">
    <property type="entry name" value="Kunitz_BPTI"/>
    <property type="match status" value="2"/>
</dbReference>
<dbReference type="SUPFAM" id="SSF57362">
    <property type="entry name" value="BPTI-like"/>
    <property type="match status" value="2"/>
</dbReference>
<keyword evidence="4" id="KW-1185">Reference proteome</keyword>
<gene>
    <name evidence="3" type="ORF">CAMP_LOCUS10720</name>
</gene>
<evidence type="ECO:0000256" key="1">
    <source>
        <dbReference type="SAM" id="SignalP"/>
    </source>
</evidence>
<dbReference type="SMART" id="SM00131">
    <property type="entry name" value="KU"/>
    <property type="match status" value="2"/>
</dbReference>
<reference evidence="3" key="1">
    <citation type="submission" date="2022-11" db="EMBL/GenBank/DDBJ databases">
        <authorList>
            <person name="Kikuchi T."/>
        </authorList>
    </citation>
    <scope>NUCLEOTIDE SEQUENCE</scope>
    <source>
        <strain evidence="3">PS1010</strain>
    </source>
</reference>
<keyword evidence="1" id="KW-0732">Signal</keyword>
<dbReference type="InterPro" id="IPR002223">
    <property type="entry name" value="Kunitz_BPTI"/>
</dbReference>
<name>A0A9P1IM03_9PELO</name>
<sequence length="181" mass="20145">MSFSVAILLVLLPIGTFADCFSGKDVGNSNCGQNGERQFFFHKQTRTCQPFYYQGCDGNDNRYQTKQACETACKNATAPGEQSYSLCKSGAYPAGATSGSLIKDCKKCPHGYECEKSQCCPTREYTCALQYDAGKFGSSGSHTPRYFFNKSYKNCMLFTFYGRDGNPNNFATYNECKDFCM</sequence>
<organism evidence="3 4">
    <name type="scientific">Caenorhabditis angaria</name>
    <dbReference type="NCBI Taxonomy" id="860376"/>
    <lineage>
        <taxon>Eukaryota</taxon>
        <taxon>Metazoa</taxon>
        <taxon>Ecdysozoa</taxon>
        <taxon>Nematoda</taxon>
        <taxon>Chromadorea</taxon>
        <taxon>Rhabditida</taxon>
        <taxon>Rhabditina</taxon>
        <taxon>Rhabditomorpha</taxon>
        <taxon>Rhabditoidea</taxon>
        <taxon>Rhabditidae</taxon>
        <taxon>Peloderinae</taxon>
        <taxon>Caenorhabditis</taxon>
    </lineage>
</organism>
<dbReference type="GO" id="GO:0004867">
    <property type="term" value="F:serine-type endopeptidase inhibitor activity"/>
    <property type="evidence" value="ECO:0007669"/>
    <property type="project" value="InterPro"/>
</dbReference>
<evidence type="ECO:0000259" key="2">
    <source>
        <dbReference type="PROSITE" id="PS50279"/>
    </source>
</evidence>
<dbReference type="Gene3D" id="4.10.410.10">
    <property type="entry name" value="Pancreatic trypsin inhibitor Kunitz domain"/>
    <property type="match status" value="2"/>
</dbReference>
<dbReference type="InterPro" id="IPR036880">
    <property type="entry name" value="Kunitz_BPTI_sf"/>
</dbReference>
<dbReference type="EMBL" id="CANHGI010000004">
    <property type="protein sequence ID" value="CAI5448083.1"/>
    <property type="molecule type" value="Genomic_DNA"/>
</dbReference>
<protein>
    <recommendedName>
        <fullName evidence="2">BPTI/Kunitz inhibitor domain-containing protein</fullName>
    </recommendedName>
</protein>
<dbReference type="InterPro" id="IPR053014">
    <property type="entry name" value="Cuticle_assoc_divergent"/>
</dbReference>
<accession>A0A9P1IM03</accession>
<dbReference type="Proteomes" id="UP001152747">
    <property type="component" value="Unassembled WGS sequence"/>
</dbReference>